<evidence type="ECO:0000313" key="6">
    <source>
        <dbReference type="EMBL" id="DAZ94783.1"/>
    </source>
</evidence>
<evidence type="ECO:0000313" key="7">
    <source>
        <dbReference type="Proteomes" id="UP001146120"/>
    </source>
</evidence>
<dbReference type="Gene3D" id="1.10.510.10">
    <property type="entry name" value="Transferase(Phosphotransferase) domain 1"/>
    <property type="match status" value="1"/>
</dbReference>
<dbReference type="PANTHER" id="PTHR24346">
    <property type="entry name" value="MAP/MICROTUBULE AFFINITY-REGULATING KINASE"/>
    <property type="match status" value="1"/>
</dbReference>
<dbReference type="InterPro" id="IPR017441">
    <property type="entry name" value="Protein_kinase_ATP_BS"/>
</dbReference>
<keyword evidence="2 3" id="KW-0067">ATP-binding</keyword>
<evidence type="ECO:0000256" key="4">
    <source>
        <dbReference type="RuleBase" id="RU000304"/>
    </source>
</evidence>
<dbReference type="Proteomes" id="UP001146120">
    <property type="component" value="Unassembled WGS sequence"/>
</dbReference>
<keyword evidence="4" id="KW-0723">Serine/threonine-protein kinase</keyword>
<name>A0AAV2YN74_9STRA</name>
<dbReference type="GO" id="GO:0005737">
    <property type="term" value="C:cytoplasm"/>
    <property type="evidence" value="ECO:0007669"/>
    <property type="project" value="TreeGrafter"/>
</dbReference>
<keyword evidence="1 3" id="KW-0547">Nucleotide-binding</keyword>
<dbReference type="GO" id="GO:0035556">
    <property type="term" value="P:intracellular signal transduction"/>
    <property type="evidence" value="ECO:0007669"/>
    <property type="project" value="TreeGrafter"/>
</dbReference>
<evidence type="ECO:0000256" key="1">
    <source>
        <dbReference type="ARBA" id="ARBA00022741"/>
    </source>
</evidence>
<evidence type="ECO:0000259" key="5">
    <source>
        <dbReference type="PROSITE" id="PS50011"/>
    </source>
</evidence>
<dbReference type="PROSITE" id="PS00108">
    <property type="entry name" value="PROTEIN_KINASE_ST"/>
    <property type="match status" value="1"/>
</dbReference>
<keyword evidence="4" id="KW-0808">Transferase</keyword>
<accession>A0AAV2YN74</accession>
<dbReference type="Gene3D" id="3.30.200.20">
    <property type="entry name" value="Phosphorylase Kinase, domain 1"/>
    <property type="match status" value="1"/>
</dbReference>
<dbReference type="InterPro" id="IPR011009">
    <property type="entry name" value="Kinase-like_dom_sf"/>
</dbReference>
<reference evidence="6" key="1">
    <citation type="submission" date="2022-11" db="EMBL/GenBank/DDBJ databases">
        <authorList>
            <person name="Morgan W.R."/>
            <person name="Tartar A."/>
        </authorList>
    </citation>
    <scope>NUCLEOTIDE SEQUENCE</scope>
    <source>
        <strain evidence="6">ARSEF 373</strain>
    </source>
</reference>
<dbReference type="InterPro" id="IPR000719">
    <property type="entry name" value="Prot_kinase_dom"/>
</dbReference>
<dbReference type="SMART" id="SM00220">
    <property type="entry name" value="S_TKc"/>
    <property type="match status" value="1"/>
</dbReference>
<proteinExistence type="inferred from homology"/>
<dbReference type="AlphaFoldDB" id="A0AAV2YN74"/>
<evidence type="ECO:0000256" key="2">
    <source>
        <dbReference type="ARBA" id="ARBA00022840"/>
    </source>
</evidence>
<dbReference type="CDD" id="cd14008">
    <property type="entry name" value="STKc_LKB1_CaMKK"/>
    <property type="match status" value="1"/>
</dbReference>
<sequence length="349" mass="38850">MSAEKRWRIVRTASVTKRKTADGDKYVNNYLVHEVIGQGRFAKVKMCERISAAKPAGPHRKFAMKIYSKKALLRMKEYCSQADATDGAEGQQFRVVTALDRVRNEITIMESLYHRNIALLFEVIEDPEDDKIYLVMEHMPDGPCMLLNPDTKQFMSPLTHSTLPEDCARAHVNDILKGVEYLHARGVCHRDLKPDNILLNSSGRCHLVDFGCAMQYDAAQVANVQAKDTIGTYHFLASECCTGEPYSPFMADIWAVGVLLFLFLFGKLPFDAVTTKDLFDLIVNANVEELIDSQERPVTALCREFLLLLLRSEAAGRPSASAALDHEWLVQNDNGDGAPAGAAPVDGAK</sequence>
<dbReference type="EMBL" id="DAKRPA010000232">
    <property type="protein sequence ID" value="DAZ94783.1"/>
    <property type="molecule type" value="Genomic_DNA"/>
</dbReference>
<comment type="caution">
    <text evidence="6">The sequence shown here is derived from an EMBL/GenBank/DDBJ whole genome shotgun (WGS) entry which is preliminary data.</text>
</comment>
<comment type="similarity">
    <text evidence="4">Belongs to the protein kinase superfamily.</text>
</comment>
<protein>
    <recommendedName>
        <fullName evidence="5">Protein kinase domain-containing protein</fullName>
    </recommendedName>
</protein>
<dbReference type="InterPro" id="IPR008271">
    <property type="entry name" value="Ser/Thr_kinase_AS"/>
</dbReference>
<dbReference type="Pfam" id="PF00069">
    <property type="entry name" value="Pkinase"/>
    <property type="match status" value="1"/>
</dbReference>
<dbReference type="GO" id="GO:0005524">
    <property type="term" value="F:ATP binding"/>
    <property type="evidence" value="ECO:0007669"/>
    <property type="project" value="UniProtKB-UniRule"/>
</dbReference>
<evidence type="ECO:0000256" key="3">
    <source>
        <dbReference type="PROSITE-ProRule" id="PRU10141"/>
    </source>
</evidence>
<keyword evidence="7" id="KW-1185">Reference proteome</keyword>
<dbReference type="PANTHER" id="PTHR24346:SF77">
    <property type="entry name" value="SERINE THREONINE PROTEIN KINASE"/>
    <property type="match status" value="1"/>
</dbReference>
<organism evidence="6 7">
    <name type="scientific">Lagenidium giganteum</name>
    <dbReference type="NCBI Taxonomy" id="4803"/>
    <lineage>
        <taxon>Eukaryota</taxon>
        <taxon>Sar</taxon>
        <taxon>Stramenopiles</taxon>
        <taxon>Oomycota</taxon>
        <taxon>Peronosporomycetes</taxon>
        <taxon>Pythiales</taxon>
        <taxon>Pythiaceae</taxon>
    </lineage>
</organism>
<dbReference type="PROSITE" id="PS50011">
    <property type="entry name" value="PROTEIN_KINASE_DOM"/>
    <property type="match status" value="1"/>
</dbReference>
<feature type="domain" description="Protein kinase" evidence="5">
    <location>
        <begin position="30"/>
        <end position="329"/>
    </location>
</feature>
<gene>
    <name evidence="6" type="ORF">N0F65_002396</name>
</gene>
<dbReference type="GO" id="GO:0004674">
    <property type="term" value="F:protein serine/threonine kinase activity"/>
    <property type="evidence" value="ECO:0007669"/>
    <property type="project" value="UniProtKB-KW"/>
</dbReference>
<feature type="binding site" evidence="3">
    <location>
        <position position="65"/>
    </location>
    <ligand>
        <name>ATP</name>
        <dbReference type="ChEBI" id="CHEBI:30616"/>
    </ligand>
</feature>
<dbReference type="PROSITE" id="PS00107">
    <property type="entry name" value="PROTEIN_KINASE_ATP"/>
    <property type="match status" value="1"/>
</dbReference>
<reference evidence="6" key="2">
    <citation type="journal article" date="2023" name="Microbiol Resour">
        <title>Decontamination and Annotation of the Draft Genome Sequence of the Oomycete Lagenidium giganteum ARSEF 373.</title>
        <authorList>
            <person name="Morgan W.R."/>
            <person name="Tartar A."/>
        </authorList>
    </citation>
    <scope>NUCLEOTIDE SEQUENCE</scope>
    <source>
        <strain evidence="6">ARSEF 373</strain>
    </source>
</reference>
<dbReference type="SUPFAM" id="SSF56112">
    <property type="entry name" value="Protein kinase-like (PK-like)"/>
    <property type="match status" value="1"/>
</dbReference>
<keyword evidence="4" id="KW-0418">Kinase</keyword>